<dbReference type="EC" id="3.2.1.45" evidence="5 10"/>
<sequence>MGYLWFVRNACWKCHVNEDKEKLKLSSLEITTMYKIYGVLFVFVSIFEISSAFSPANYTSCDTKDFGHGIVCVCSEQHCDHFDDGGTSSPLKAGQYAVYTSSKAGARFNLTLGVFNDKLLDAEDGVTTLTLNESVVYQSILGFGGAFTDAATINIKSLSSTLQEMLLSSYYSVHGIEYNVGRIPIASCDFSTREYSYDDFPGDFGLSNFSLAKEDLDFKIPLMKLAIKMSGKREILFFGSPWSAPAWMKTNGKMTGFGQLKGKAGDKYHKTWAMYFAKFIKAYKDSGIKIWGVTVQNEPSDGFLPGFSFQCMGFSPEAERDFIKLDLGPTLTQEGYKDVKIIILDDQRLFVDNWAKTILSDPDAAKYVSGIAVHWYWDWLTPASYLTKAHNKFPNYFMFATEACTGSGTGPVTSPRGVVLGDWHRGERYSSNIIEDLSNWVVGWVDWNLALNMNGGPNWVKNFVDAPIVVDSQNKVFYKQPMFYHLGHFTKFIPRGSKRISVVSAEKTSLEFIGFVTPESTKVIVILNKEDKPMSIEIIDPKQGKISAVIAASSIQTYLWN</sequence>
<dbReference type="InterPro" id="IPR001139">
    <property type="entry name" value="Glyco_hydro_30"/>
</dbReference>
<comment type="pathway">
    <text evidence="2">Sphingolipid metabolism.</text>
</comment>
<dbReference type="GO" id="GO:0042391">
    <property type="term" value="P:regulation of membrane potential"/>
    <property type="evidence" value="ECO:0007669"/>
    <property type="project" value="UniProtKB-ARBA"/>
</dbReference>
<organism evidence="13 14">
    <name type="scientific">Actinia tenebrosa</name>
    <name type="common">Australian red waratah sea anemone</name>
    <dbReference type="NCBI Taxonomy" id="6105"/>
    <lineage>
        <taxon>Eukaryota</taxon>
        <taxon>Metazoa</taxon>
        <taxon>Cnidaria</taxon>
        <taxon>Anthozoa</taxon>
        <taxon>Hexacorallia</taxon>
        <taxon>Actiniaria</taxon>
        <taxon>Actiniidae</taxon>
        <taxon>Actinia</taxon>
    </lineage>
</organism>
<dbReference type="GO" id="GO:0005102">
    <property type="term" value="F:signaling receptor binding"/>
    <property type="evidence" value="ECO:0007669"/>
    <property type="project" value="UniProtKB-ARBA"/>
</dbReference>
<dbReference type="AlphaFoldDB" id="A0A6P8I1B8"/>
<dbReference type="GO" id="GO:0006680">
    <property type="term" value="P:glucosylceramide catabolic process"/>
    <property type="evidence" value="ECO:0007669"/>
    <property type="project" value="TreeGrafter"/>
</dbReference>
<dbReference type="Pfam" id="PF02055">
    <property type="entry name" value="Glyco_hydro_30"/>
    <property type="match status" value="1"/>
</dbReference>
<proteinExistence type="inferred from homology"/>
<dbReference type="Proteomes" id="UP000515163">
    <property type="component" value="Unplaced"/>
</dbReference>
<evidence type="ECO:0000259" key="12">
    <source>
        <dbReference type="Pfam" id="PF17189"/>
    </source>
</evidence>
<dbReference type="Gene3D" id="3.20.20.80">
    <property type="entry name" value="Glycosidases"/>
    <property type="match status" value="1"/>
</dbReference>
<evidence type="ECO:0000256" key="8">
    <source>
        <dbReference type="ARBA" id="ARBA00022919"/>
    </source>
</evidence>
<evidence type="ECO:0000313" key="13">
    <source>
        <dbReference type="Proteomes" id="UP000515163"/>
    </source>
</evidence>
<dbReference type="InterPro" id="IPR033452">
    <property type="entry name" value="GH30_C"/>
</dbReference>
<evidence type="ECO:0000256" key="10">
    <source>
        <dbReference type="RuleBase" id="RU361188"/>
    </source>
</evidence>
<comment type="similarity">
    <text evidence="4 10">Belongs to the glycosyl hydrolase 30 family.</text>
</comment>
<dbReference type="PANTHER" id="PTHR11069">
    <property type="entry name" value="GLUCOSYLCERAMIDASE"/>
    <property type="match status" value="1"/>
</dbReference>
<dbReference type="GO" id="GO:0004348">
    <property type="term" value="F:glucosylceramidase activity"/>
    <property type="evidence" value="ECO:0007669"/>
    <property type="project" value="UniProtKB-EC"/>
</dbReference>
<dbReference type="RefSeq" id="XP_031561553.1">
    <property type="nucleotide sequence ID" value="XM_031705693.1"/>
</dbReference>
<keyword evidence="6" id="KW-0732">Signal</keyword>
<dbReference type="GO" id="GO:0006066">
    <property type="term" value="P:alcohol metabolic process"/>
    <property type="evidence" value="ECO:0007669"/>
    <property type="project" value="UniProtKB-ARBA"/>
</dbReference>
<dbReference type="GO" id="GO:0032006">
    <property type="term" value="P:regulation of TOR signaling"/>
    <property type="evidence" value="ECO:0007669"/>
    <property type="project" value="UniProtKB-ARBA"/>
</dbReference>
<dbReference type="GO" id="GO:0051246">
    <property type="term" value="P:regulation of protein metabolic process"/>
    <property type="evidence" value="ECO:0007669"/>
    <property type="project" value="UniProtKB-ARBA"/>
</dbReference>
<dbReference type="FunCoup" id="A0A6P8I1B8">
    <property type="interactions" value="437"/>
</dbReference>
<dbReference type="PANTHER" id="PTHR11069:SF23">
    <property type="entry name" value="LYSOSOMAL ACID GLUCOSYLCERAMIDASE"/>
    <property type="match status" value="1"/>
</dbReference>
<protein>
    <recommendedName>
        <fullName evidence="5 10">Glucosylceramidase</fullName>
        <ecNumber evidence="5 10">3.2.1.45</ecNumber>
    </recommendedName>
</protein>
<evidence type="ECO:0000256" key="6">
    <source>
        <dbReference type="ARBA" id="ARBA00022729"/>
    </source>
</evidence>
<dbReference type="GO" id="GO:0006914">
    <property type="term" value="P:autophagy"/>
    <property type="evidence" value="ECO:0007669"/>
    <property type="project" value="UniProtKB-ARBA"/>
</dbReference>
<keyword evidence="7 10" id="KW-0378">Hydrolase</keyword>
<dbReference type="GO" id="GO:0016241">
    <property type="term" value="P:regulation of macroautophagy"/>
    <property type="evidence" value="ECO:0007669"/>
    <property type="project" value="UniProtKB-ARBA"/>
</dbReference>
<feature type="domain" description="Glycosyl hydrolase family 30 TIM-barrel" evidence="11">
    <location>
        <begin position="140"/>
        <end position="493"/>
    </location>
</feature>
<reference evidence="14" key="1">
    <citation type="submission" date="2025-08" db="UniProtKB">
        <authorList>
            <consortium name="RefSeq"/>
        </authorList>
    </citation>
    <scope>IDENTIFICATION</scope>
    <source>
        <tissue evidence="14">Tentacle</tissue>
    </source>
</reference>
<comment type="catalytic activity">
    <reaction evidence="1">
        <text>a beta-D-glucosyl-(1&lt;-&gt;1')-N-acylsphing-4-enine + H2O = an N-acylsphing-4-enine + D-glucose</text>
        <dbReference type="Rhea" id="RHEA:13269"/>
        <dbReference type="ChEBI" id="CHEBI:4167"/>
        <dbReference type="ChEBI" id="CHEBI:15377"/>
        <dbReference type="ChEBI" id="CHEBI:22801"/>
        <dbReference type="ChEBI" id="CHEBI:52639"/>
        <dbReference type="EC" id="3.2.1.45"/>
    </reaction>
    <physiologicalReaction direction="left-to-right" evidence="1">
        <dbReference type="Rhea" id="RHEA:13270"/>
    </physiologicalReaction>
</comment>
<evidence type="ECO:0000256" key="4">
    <source>
        <dbReference type="ARBA" id="ARBA00005382"/>
    </source>
</evidence>
<dbReference type="PRINTS" id="PR00843">
    <property type="entry name" value="GLHYDRLASE30"/>
</dbReference>
<dbReference type="InterPro" id="IPR033453">
    <property type="entry name" value="Glyco_hydro_30_TIM-barrel"/>
</dbReference>
<dbReference type="FunFam" id="3.20.20.80:FF:000030">
    <property type="entry name" value="Lysosomal acid glucosylceramidase"/>
    <property type="match status" value="1"/>
</dbReference>
<keyword evidence="9 10" id="KW-0443">Lipid metabolism</keyword>
<evidence type="ECO:0000256" key="2">
    <source>
        <dbReference type="ARBA" id="ARBA00004991"/>
    </source>
</evidence>
<dbReference type="GO" id="GO:0007040">
    <property type="term" value="P:lysosome organization"/>
    <property type="evidence" value="ECO:0007669"/>
    <property type="project" value="UniProtKB-ARBA"/>
</dbReference>
<dbReference type="InParanoid" id="A0A6P8I1B8"/>
<feature type="domain" description="Glycosyl hydrolase family 30 beta sandwich" evidence="12">
    <location>
        <begin position="496"/>
        <end position="558"/>
    </location>
</feature>
<keyword evidence="13" id="KW-1185">Reference proteome</keyword>
<evidence type="ECO:0000256" key="1">
    <source>
        <dbReference type="ARBA" id="ARBA00001013"/>
    </source>
</evidence>
<evidence type="ECO:0000256" key="5">
    <source>
        <dbReference type="ARBA" id="ARBA00012658"/>
    </source>
</evidence>
<gene>
    <name evidence="14" type="primary">LOC116297471</name>
</gene>
<dbReference type="GO" id="GO:0010605">
    <property type="term" value="P:negative regulation of macromolecule metabolic process"/>
    <property type="evidence" value="ECO:0007669"/>
    <property type="project" value="UniProtKB-ARBA"/>
</dbReference>
<name>A0A6P8I1B8_ACTTE</name>
<dbReference type="GO" id="GO:0016758">
    <property type="term" value="F:hexosyltransferase activity"/>
    <property type="evidence" value="ECO:0007669"/>
    <property type="project" value="UniProtKB-ARBA"/>
</dbReference>
<evidence type="ECO:0000256" key="7">
    <source>
        <dbReference type="ARBA" id="ARBA00022801"/>
    </source>
</evidence>
<dbReference type="Pfam" id="PF17189">
    <property type="entry name" value="Glyco_hydro_30C"/>
    <property type="match status" value="1"/>
</dbReference>
<dbReference type="InterPro" id="IPR017853">
    <property type="entry name" value="GH"/>
</dbReference>
<evidence type="ECO:0000256" key="9">
    <source>
        <dbReference type="ARBA" id="ARBA00023098"/>
    </source>
</evidence>
<accession>A0A6P8I1B8</accession>
<dbReference type="GeneID" id="116297471"/>
<keyword evidence="10" id="KW-0326">Glycosidase</keyword>
<keyword evidence="8 10" id="KW-0746">Sphingolipid metabolism</keyword>
<dbReference type="GO" id="GO:0005764">
    <property type="term" value="C:lysosome"/>
    <property type="evidence" value="ECO:0007669"/>
    <property type="project" value="UniProtKB-ARBA"/>
</dbReference>
<evidence type="ECO:0000259" key="11">
    <source>
        <dbReference type="Pfam" id="PF02055"/>
    </source>
</evidence>
<evidence type="ECO:0000313" key="14">
    <source>
        <dbReference type="RefSeq" id="XP_031561553.1"/>
    </source>
</evidence>
<dbReference type="SUPFAM" id="SSF51445">
    <property type="entry name" value="(Trans)glycosidases"/>
    <property type="match status" value="1"/>
</dbReference>
<dbReference type="SUPFAM" id="SSF51011">
    <property type="entry name" value="Glycosyl hydrolase domain"/>
    <property type="match status" value="1"/>
</dbReference>
<evidence type="ECO:0000256" key="3">
    <source>
        <dbReference type="ARBA" id="ARBA00005189"/>
    </source>
</evidence>
<dbReference type="GO" id="GO:0030163">
    <property type="term" value="P:protein catabolic process"/>
    <property type="evidence" value="ECO:0007669"/>
    <property type="project" value="UniProtKB-ARBA"/>
</dbReference>
<dbReference type="GO" id="GO:0005774">
    <property type="term" value="C:vacuolar membrane"/>
    <property type="evidence" value="ECO:0007669"/>
    <property type="project" value="UniProtKB-ARBA"/>
</dbReference>
<dbReference type="KEGG" id="aten:116297471"/>
<dbReference type="GO" id="GO:0008202">
    <property type="term" value="P:steroid metabolic process"/>
    <property type="evidence" value="ECO:0007669"/>
    <property type="project" value="UniProtKB-ARBA"/>
</dbReference>
<comment type="pathway">
    <text evidence="3">Lipid metabolism.</text>
</comment>
<dbReference type="OrthoDB" id="2160638at2759"/>